<feature type="domain" description="Peptidase S24/S26A/S26B/S26C" evidence="4">
    <location>
        <begin position="115"/>
        <end position="234"/>
    </location>
</feature>
<dbReference type="InterPro" id="IPR036286">
    <property type="entry name" value="LexA/Signal_pep-like_sf"/>
</dbReference>
<dbReference type="Proteomes" id="UP000306441">
    <property type="component" value="Unassembled WGS sequence"/>
</dbReference>
<organism evidence="5 6">
    <name type="scientific">Ollibium composti</name>
    <dbReference type="NCBI Taxonomy" id="2675109"/>
    <lineage>
        <taxon>Bacteria</taxon>
        <taxon>Pseudomonadati</taxon>
        <taxon>Pseudomonadota</taxon>
        <taxon>Alphaproteobacteria</taxon>
        <taxon>Hyphomicrobiales</taxon>
        <taxon>Phyllobacteriaceae</taxon>
        <taxon>Ollibium</taxon>
    </lineage>
</organism>
<evidence type="ECO:0000313" key="5">
    <source>
        <dbReference type="EMBL" id="THF55817.1"/>
    </source>
</evidence>
<reference evidence="5 6" key="1">
    <citation type="submission" date="2019-04" db="EMBL/GenBank/DDBJ databases">
        <title>Mesorhizobium composti sp. nov., isolated from compost.</title>
        <authorList>
            <person name="Lin S.-Y."/>
            <person name="Hameed A."/>
            <person name="Hsieh Y.-T."/>
            <person name="Young C.-C."/>
        </authorList>
    </citation>
    <scope>NUCLEOTIDE SEQUENCE [LARGE SCALE GENOMIC DNA]</scope>
    <source>
        <strain evidence="5 6">CC-YTH430</strain>
    </source>
</reference>
<keyword evidence="1" id="KW-0805">Transcription regulation</keyword>
<evidence type="ECO:0000259" key="4">
    <source>
        <dbReference type="Pfam" id="PF00717"/>
    </source>
</evidence>
<accession>A0ABY2Q3Y8</accession>
<evidence type="ECO:0000256" key="2">
    <source>
        <dbReference type="ARBA" id="ARBA00023125"/>
    </source>
</evidence>
<name>A0ABY2Q3Y8_9HYPH</name>
<comment type="caution">
    <text evidence="5">The sequence shown here is derived from an EMBL/GenBank/DDBJ whole genome shotgun (WGS) entry which is preliminary data.</text>
</comment>
<evidence type="ECO:0000256" key="3">
    <source>
        <dbReference type="ARBA" id="ARBA00023163"/>
    </source>
</evidence>
<dbReference type="InterPro" id="IPR015927">
    <property type="entry name" value="Peptidase_S24_S26A/B/C"/>
</dbReference>
<keyword evidence="3" id="KW-0804">Transcription</keyword>
<evidence type="ECO:0000313" key="6">
    <source>
        <dbReference type="Proteomes" id="UP000306441"/>
    </source>
</evidence>
<protein>
    <submittedName>
        <fullName evidence="5">Helix-turn-helix transcriptional regulator</fullName>
    </submittedName>
</protein>
<dbReference type="PANTHER" id="PTHR40661:SF3">
    <property type="entry name" value="FELS-1 PROPHAGE TRANSCRIPTIONAL REGULATOR"/>
    <property type="match status" value="1"/>
</dbReference>
<proteinExistence type="predicted"/>
<evidence type="ECO:0000256" key="1">
    <source>
        <dbReference type="ARBA" id="ARBA00023015"/>
    </source>
</evidence>
<dbReference type="EMBL" id="SSNY01000010">
    <property type="protein sequence ID" value="THF55817.1"/>
    <property type="molecule type" value="Genomic_DNA"/>
</dbReference>
<dbReference type="CDD" id="cd06529">
    <property type="entry name" value="S24_LexA-like"/>
    <property type="match status" value="1"/>
</dbReference>
<keyword evidence="2" id="KW-0238">DNA-binding</keyword>
<gene>
    <name evidence="5" type="ORF">E6C48_17280</name>
</gene>
<dbReference type="PANTHER" id="PTHR40661">
    <property type="match status" value="1"/>
</dbReference>
<dbReference type="Gene3D" id="2.10.109.10">
    <property type="entry name" value="Umud Fragment, subunit A"/>
    <property type="match status" value="1"/>
</dbReference>
<dbReference type="InterPro" id="IPR039418">
    <property type="entry name" value="LexA-like"/>
</dbReference>
<keyword evidence="6" id="KW-1185">Reference proteome</keyword>
<dbReference type="Pfam" id="PF00717">
    <property type="entry name" value="Peptidase_S24"/>
    <property type="match status" value="1"/>
</dbReference>
<dbReference type="RefSeq" id="WP_136359413.1">
    <property type="nucleotide sequence ID" value="NZ_SSNY01000010.1"/>
</dbReference>
<sequence>MLSHDRVWAAIDALAERYSLSASGLAKLAGLDSTAFNKSKRLSADGRPRWPSTESLAKVMEATGASLDEFVALVEAGVAGRTGRRTSGRGAPVPSSFFDHPPFDRPLPQQRPTIPLVGFAQAGAGGFYEDAGFPAGHGLDLIELPAQSSETSYALKVQGDSMLPLYRDGDVLIVQPGATVRKGDRVVVKTTGGEVMAKVLERQTPQAIALLSLNPAHANRELPMVEIEWVARIVWASQ</sequence>
<dbReference type="SUPFAM" id="SSF51306">
    <property type="entry name" value="LexA/Signal peptidase"/>
    <property type="match status" value="1"/>
</dbReference>